<evidence type="ECO:0000259" key="1">
    <source>
        <dbReference type="Pfam" id="PF22296"/>
    </source>
</evidence>
<dbReference type="Gene3D" id="1.20.1440.60">
    <property type="entry name" value="23S rRNA-intervening sequence"/>
    <property type="match status" value="1"/>
</dbReference>
<feature type="domain" description="bAvd-like" evidence="1">
    <location>
        <begin position="4"/>
        <end position="94"/>
    </location>
</feature>
<reference evidence="2 3" key="1">
    <citation type="journal article" date="2016" name="Nat. Commun.">
        <title>Thousands of microbial genomes shed light on interconnected biogeochemical processes in an aquifer system.</title>
        <authorList>
            <person name="Anantharaman K."/>
            <person name="Brown C.T."/>
            <person name="Hug L.A."/>
            <person name="Sharon I."/>
            <person name="Castelle C.J."/>
            <person name="Probst A.J."/>
            <person name="Thomas B.C."/>
            <person name="Singh A."/>
            <person name="Wilkins M.J."/>
            <person name="Karaoz U."/>
            <person name="Brodie E.L."/>
            <person name="Williams K.H."/>
            <person name="Hubbard S.S."/>
            <person name="Banfield J.F."/>
        </authorList>
    </citation>
    <scope>NUCLEOTIDE SEQUENCE [LARGE SCALE GENOMIC DNA]</scope>
</reference>
<proteinExistence type="predicted"/>
<dbReference type="InterPro" id="IPR055360">
    <property type="entry name" value="bAvd"/>
</dbReference>
<organism evidence="2 3">
    <name type="scientific">Candidatus Taylorbacteria bacterium RIFCSPLOWO2_12_FULL_47_20</name>
    <dbReference type="NCBI Taxonomy" id="1802335"/>
    <lineage>
        <taxon>Bacteria</taxon>
        <taxon>Candidatus Tayloriibacteriota</taxon>
    </lineage>
</organism>
<dbReference type="AlphaFoldDB" id="A0A1G2P6E8"/>
<accession>A0A1G2P6E8</accession>
<name>A0A1G2P6E8_9BACT</name>
<dbReference type="CDD" id="cd16376">
    <property type="entry name" value="Avd_like"/>
    <property type="match status" value="1"/>
</dbReference>
<dbReference type="Pfam" id="PF22296">
    <property type="entry name" value="bAvd"/>
    <property type="match status" value="1"/>
</dbReference>
<sequence length="110" mass="13186">MNSCIKQFPKRDRHGIGERMEKISFDFLDYLVLASKKKDDARMNLLEKMDRELVKEKILTRLAHKIKALPEKRYIDLEKRILEMGKQIGGWIKYEKKKTENNAYEKEELV</sequence>
<dbReference type="STRING" id="1802335.A3G59_00005"/>
<dbReference type="EMBL" id="MHSN01000039">
    <property type="protein sequence ID" value="OHA43924.1"/>
    <property type="molecule type" value="Genomic_DNA"/>
</dbReference>
<evidence type="ECO:0000313" key="2">
    <source>
        <dbReference type="EMBL" id="OHA43924.1"/>
    </source>
</evidence>
<gene>
    <name evidence="2" type="ORF">A3G59_00005</name>
</gene>
<comment type="caution">
    <text evidence="2">The sequence shown here is derived from an EMBL/GenBank/DDBJ whole genome shotgun (WGS) entry which is preliminary data.</text>
</comment>
<protein>
    <recommendedName>
        <fullName evidence="1">bAvd-like domain-containing protein</fullName>
    </recommendedName>
</protein>
<dbReference type="InterPro" id="IPR036583">
    <property type="entry name" value="23S_rRNA_IVS_sf"/>
</dbReference>
<evidence type="ECO:0000313" key="3">
    <source>
        <dbReference type="Proteomes" id="UP000176881"/>
    </source>
</evidence>
<dbReference type="Proteomes" id="UP000176881">
    <property type="component" value="Unassembled WGS sequence"/>
</dbReference>